<keyword evidence="1" id="KW-0880">Kelch repeat</keyword>
<evidence type="ECO:0000256" key="2">
    <source>
        <dbReference type="ARBA" id="ARBA00022737"/>
    </source>
</evidence>
<dbReference type="PANTHER" id="PTHR45632">
    <property type="entry name" value="LD33804P"/>
    <property type="match status" value="1"/>
</dbReference>
<keyword evidence="2" id="KW-0677">Repeat</keyword>
<dbReference type="EMBL" id="QZJZ01000074">
    <property type="protein sequence ID" value="RJP57817.1"/>
    <property type="molecule type" value="Genomic_DNA"/>
</dbReference>
<accession>A0A3A4R4S0</accession>
<proteinExistence type="predicted"/>
<dbReference type="InterPro" id="IPR017853">
    <property type="entry name" value="GH"/>
</dbReference>
<evidence type="ECO:0000313" key="5">
    <source>
        <dbReference type="Proteomes" id="UP000266426"/>
    </source>
</evidence>
<dbReference type="InterPro" id="IPR015915">
    <property type="entry name" value="Kelch-typ_b-propeller"/>
</dbReference>
<dbReference type="Pfam" id="PF13385">
    <property type="entry name" value="Laminin_G_3"/>
    <property type="match status" value="1"/>
</dbReference>
<feature type="region of interest" description="Disordered" evidence="3">
    <location>
        <begin position="1194"/>
        <end position="1214"/>
    </location>
</feature>
<dbReference type="Pfam" id="PF24681">
    <property type="entry name" value="Kelch_KLHDC2_KLHL20_DRC7"/>
    <property type="match status" value="1"/>
</dbReference>
<evidence type="ECO:0000256" key="3">
    <source>
        <dbReference type="SAM" id="MobiDB-lite"/>
    </source>
</evidence>
<dbReference type="Proteomes" id="UP000266426">
    <property type="component" value="Unassembled WGS sequence"/>
</dbReference>
<sequence>MRMTKALLVAVVFFIIMVFSYAGAYSEELAETIYYHVLGRTIEYNNKIYCFGGYSWYSGYGVNGANKSEVYDPAANTWAELANMPETRSHFALFELDDRIFLIGGQRWQGNLSDAVYAYNPATNSWSESSNYGTLPNKIISPQCATVNGTVYLMFGSTSIYGSPGFALDDIYKFNPDAENINEQWEPQGAPMPYPVEWGSMEVHDGKIYVFGCGHQEVYGTHFYRTRIQIYDPETKKWSFGRKLDDDIYIPAPETTYGFYFDTVKQGNKAYLFVSYRFNTPGSSSTIKDKVYVYNFETDAWTWMDFSDFLASASLYHQTLHNDLTVFGNDVYFMDQFDFTRKKVHRLDLTSLEYLPCSPAGEITHDIDELRIDSAGTYQVETVYYLENITSIFSCTLEIYDPEFIETNNIDNEGFIRIKVWYDGDLNTWTAPQQGYSGTYNFYPQDAAYPPEYIYLDSSTLSVSITPEPANNRVKILWNFKLNSSNPWRAGSTSLNYVLFRSRLHTWEGGSVEKGVWTNEDSVAYFNNLSEPAGGSKAIYLWDETITLLDSELALKNFLSFVNAPHGIERNKIDTVFFAFRRDGQYLKDYPVNHEEVSKIRRFIAELHSRGIKAYYLAGDPAWALSSEISTAKQHIDAVNAYNSAFTTVLPEERFDGIHFDIEPHLLDAYKTGNPSVKGEILTDFTDGIHEYANYINGKSWYVSDFRFGVSIPFWYERYVENGEEITYCEVTHESSTKDVFKHILDDVDFISIMNYNIGADAPGLSQHELAYAGASDSVYVAFETLFNNWQDPGVNVSFWEAGNTRLDIMARRTETMYASNAALAGIAYHFYEMPSQNGYANMPLHESGARDLSSESPVCTVITPNGGESYEVSDTISVTFEVYDTDSETLYVDVDLYQGGVFYRSIATAMEVNVESAVYVTTITFSESTDAADYKIKVTASDLAEDITASDMSNFNFSISATGDSLAVYYPFDEADYNLSEGVVYDRSGNGVDASIQSAAQAYPDCDGLIGGAFRFTGGQQGFLQAISNPLAGAGTFTVSFWFKSDDLYEQSGELKNYCFVSAVTSDGGITSGLVTSLPKLELWDSSGQSFLSAEKTAIRDMDSYFIEGGWHFYSAVYNGSNVIEYIDGINRLNSFKLSTPLSGSSLRVAGGIDSLASNFNGWIDELRIHSRALTEDEILYLFNTGQGRTDQEVDSYYAQQSDDKPYLSRRGIDSDNDLLTDNDEDFGLPLDTAGNILLVGTDKYNADNDGDRLSDYAEAVAFGSSPLDDDVDNDGINDYQESIVFNTNPNFPDTIIFKEDYNAYTAGNDPNSVSQWFVFGQQHTYRIIAGDGVNNFVRIGLYSPYGDVPPVWAPIGIGQWSAWSPAKDFSNSKIAFDVKTNLPFSVPQVIGVQIFARCIETDEILPFRVPDSKLRSIPSASQGWETMVFDIAEVNSAEAYWKTPDFTMVQKIEIIFMQTSKDFYASGDVEIDNFIGVQSDEN</sequence>
<dbReference type="SUPFAM" id="SSF117281">
    <property type="entry name" value="Kelch motif"/>
    <property type="match status" value="1"/>
</dbReference>
<organism evidence="4 5">
    <name type="scientific">Candidatus Auribacter fodinae</name>
    <dbReference type="NCBI Taxonomy" id="2093366"/>
    <lineage>
        <taxon>Bacteria</taxon>
        <taxon>Pseudomonadati</taxon>
        <taxon>Candidatus Auribacterota</taxon>
        <taxon>Candidatus Auribacteria</taxon>
        <taxon>Candidatus Auribacterales</taxon>
        <taxon>Candidatus Auribacteraceae</taxon>
        <taxon>Candidatus Auribacter</taxon>
    </lineage>
</organism>
<evidence type="ECO:0000256" key="1">
    <source>
        <dbReference type="ARBA" id="ARBA00022441"/>
    </source>
</evidence>
<dbReference type="InterPro" id="IPR013320">
    <property type="entry name" value="ConA-like_dom_sf"/>
</dbReference>
<protein>
    <recommendedName>
        <fullName evidence="6">LamG-like jellyroll fold domain-containing protein</fullName>
    </recommendedName>
</protein>
<dbReference type="SUPFAM" id="SSF49899">
    <property type="entry name" value="Concanavalin A-like lectins/glucanases"/>
    <property type="match status" value="1"/>
</dbReference>
<comment type="caution">
    <text evidence="4">The sequence shown here is derived from an EMBL/GenBank/DDBJ whole genome shotgun (WGS) entry which is preliminary data.</text>
</comment>
<dbReference type="Gene3D" id="2.120.10.80">
    <property type="entry name" value="Kelch-type beta propeller"/>
    <property type="match status" value="1"/>
</dbReference>
<evidence type="ECO:0008006" key="6">
    <source>
        <dbReference type="Google" id="ProtNLM"/>
    </source>
</evidence>
<dbReference type="PANTHER" id="PTHR45632:SF3">
    <property type="entry name" value="KELCH-LIKE PROTEIN 32"/>
    <property type="match status" value="1"/>
</dbReference>
<dbReference type="SMART" id="SM00612">
    <property type="entry name" value="Kelch"/>
    <property type="match status" value="2"/>
</dbReference>
<dbReference type="SUPFAM" id="SSF51445">
    <property type="entry name" value="(Trans)glycosidases"/>
    <property type="match status" value="1"/>
</dbReference>
<reference evidence="4 5" key="1">
    <citation type="journal article" date="2017" name="ISME J.">
        <title>Energy and carbon metabolisms in a deep terrestrial subsurface fluid microbial community.</title>
        <authorList>
            <person name="Momper L."/>
            <person name="Jungbluth S.P."/>
            <person name="Lee M.D."/>
            <person name="Amend J.P."/>
        </authorList>
    </citation>
    <scope>NUCLEOTIDE SEQUENCE [LARGE SCALE GENOMIC DNA]</scope>
    <source>
        <strain evidence="4">SURF_26</strain>
    </source>
</reference>
<evidence type="ECO:0000313" key="4">
    <source>
        <dbReference type="EMBL" id="RJP57817.1"/>
    </source>
</evidence>
<dbReference type="InterPro" id="IPR006652">
    <property type="entry name" value="Kelch_1"/>
</dbReference>
<feature type="compositionally biased region" description="Basic and acidic residues" evidence="3">
    <location>
        <begin position="1203"/>
        <end position="1214"/>
    </location>
</feature>
<name>A0A3A4R4S0_9BACT</name>
<gene>
    <name evidence="4" type="ORF">C4541_09505</name>
</gene>
<dbReference type="Gene3D" id="2.60.120.200">
    <property type="match status" value="1"/>
</dbReference>